<sequence>MTKQQNSAFPPLFSAFQRGGVLKRAHPRHACRMAAELEMPEKALVLDGMLLEISRSGALFREASRYILDRRGAKVSLHVAGLALSGSIVNVSPMGYGIRLDQLVDEADLGDLLRMPNAA</sequence>
<dbReference type="InterPro" id="IPR009875">
    <property type="entry name" value="PilZ_domain"/>
</dbReference>
<proteinExistence type="predicted"/>
<protein>
    <recommendedName>
        <fullName evidence="1">PilZ domain-containing protein</fullName>
    </recommendedName>
</protein>
<dbReference type="EMBL" id="PVZS01000002">
    <property type="protein sequence ID" value="PSC06711.1"/>
    <property type="molecule type" value="Genomic_DNA"/>
</dbReference>
<evidence type="ECO:0000313" key="2">
    <source>
        <dbReference type="EMBL" id="PSC06711.1"/>
    </source>
</evidence>
<dbReference type="Proteomes" id="UP000239772">
    <property type="component" value="Unassembled WGS sequence"/>
</dbReference>
<dbReference type="RefSeq" id="WP_106335089.1">
    <property type="nucleotide sequence ID" value="NZ_PVZS01000002.1"/>
</dbReference>
<name>A0A2T1HYG7_9HYPH</name>
<dbReference type="AlphaFoldDB" id="A0A2T1HYG7"/>
<dbReference type="SUPFAM" id="SSF141371">
    <property type="entry name" value="PilZ domain-like"/>
    <property type="match status" value="1"/>
</dbReference>
<accession>A0A2T1HYG7</accession>
<evidence type="ECO:0000259" key="1">
    <source>
        <dbReference type="Pfam" id="PF07238"/>
    </source>
</evidence>
<dbReference type="OrthoDB" id="8456456at2"/>
<keyword evidence="3" id="KW-1185">Reference proteome</keyword>
<comment type="caution">
    <text evidence="2">The sequence shown here is derived from an EMBL/GenBank/DDBJ whole genome shotgun (WGS) entry which is preliminary data.</text>
</comment>
<feature type="domain" description="PilZ" evidence="1">
    <location>
        <begin position="23"/>
        <end position="113"/>
    </location>
</feature>
<evidence type="ECO:0000313" key="3">
    <source>
        <dbReference type="Proteomes" id="UP000239772"/>
    </source>
</evidence>
<organism evidence="2 3">
    <name type="scientific">Alsobacter soli</name>
    <dbReference type="NCBI Taxonomy" id="2109933"/>
    <lineage>
        <taxon>Bacteria</taxon>
        <taxon>Pseudomonadati</taxon>
        <taxon>Pseudomonadota</taxon>
        <taxon>Alphaproteobacteria</taxon>
        <taxon>Hyphomicrobiales</taxon>
        <taxon>Alsobacteraceae</taxon>
        <taxon>Alsobacter</taxon>
    </lineage>
</organism>
<gene>
    <name evidence="2" type="ORF">SLNSH_02635</name>
</gene>
<reference evidence="3" key="1">
    <citation type="submission" date="2018-03" db="EMBL/GenBank/DDBJ databases">
        <authorList>
            <person name="Sun L."/>
            <person name="Liu H."/>
            <person name="Chen W."/>
            <person name="Huang K."/>
            <person name="Liu W."/>
            <person name="Gao X."/>
        </authorList>
    </citation>
    <scope>NUCLEOTIDE SEQUENCE [LARGE SCALE GENOMIC DNA]</scope>
    <source>
        <strain evidence="3">SH9</strain>
    </source>
</reference>
<dbReference type="GO" id="GO:0035438">
    <property type="term" value="F:cyclic-di-GMP binding"/>
    <property type="evidence" value="ECO:0007669"/>
    <property type="project" value="InterPro"/>
</dbReference>
<dbReference type="Pfam" id="PF07238">
    <property type="entry name" value="PilZ"/>
    <property type="match status" value="1"/>
</dbReference>